<name>A0A1H2KDQ1_9ACTN</name>
<reference evidence="3" key="1">
    <citation type="submission" date="2016-10" db="EMBL/GenBank/DDBJ databases">
        <authorList>
            <person name="Varghese N."/>
            <person name="Submissions S."/>
        </authorList>
    </citation>
    <scope>NUCLEOTIDE SEQUENCE [LARGE SCALE GENOMIC DNA]</scope>
    <source>
        <strain evidence="3">DSM 45079</strain>
    </source>
</reference>
<evidence type="ECO:0000313" key="3">
    <source>
        <dbReference type="Proteomes" id="UP000182977"/>
    </source>
</evidence>
<keyword evidence="2" id="KW-0808">Transferase</keyword>
<dbReference type="Pfam" id="PF01636">
    <property type="entry name" value="APH"/>
    <property type="match status" value="1"/>
</dbReference>
<dbReference type="InterPro" id="IPR011009">
    <property type="entry name" value="Kinase-like_dom_sf"/>
</dbReference>
<accession>A0A1H2KDQ1</accession>
<keyword evidence="3" id="KW-1185">Reference proteome</keyword>
<dbReference type="InterPro" id="IPR008266">
    <property type="entry name" value="Tyr_kinase_AS"/>
</dbReference>
<protein>
    <submittedName>
        <fullName evidence="2">Phosphotransferase enzyme family protein</fullName>
    </submittedName>
</protein>
<dbReference type="STRING" id="419479.SAMN04488563_3679"/>
<evidence type="ECO:0000313" key="2">
    <source>
        <dbReference type="EMBL" id="SDU66425.1"/>
    </source>
</evidence>
<proteinExistence type="predicted"/>
<dbReference type="PROSITE" id="PS00109">
    <property type="entry name" value="PROTEIN_KINASE_TYR"/>
    <property type="match status" value="1"/>
</dbReference>
<dbReference type="EMBL" id="LT629791">
    <property type="protein sequence ID" value="SDU66425.1"/>
    <property type="molecule type" value="Genomic_DNA"/>
</dbReference>
<organism evidence="2 3">
    <name type="scientific">Jiangella alkaliphila</name>
    <dbReference type="NCBI Taxonomy" id="419479"/>
    <lineage>
        <taxon>Bacteria</taxon>
        <taxon>Bacillati</taxon>
        <taxon>Actinomycetota</taxon>
        <taxon>Actinomycetes</taxon>
        <taxon>Jiangellales</taxon>
        <taxon>Jiangellaceae</taxon>
        <taxon>Jiangella</taxon>
    </lineage>
</organism>
<dbReference type="RefSeq" id="WP_046770684.1">
    <property type="nucleotide sequence ID" value="NZ_LBMC01000023.1"/>
</dbReference>
<dbReference type="SUPFAM" id="SSF56112">
    <property type="entry name" value="Protein kinase-like (PK-like)"/>
    <property type="match status" value="1"/>
</dbReference>
<dbReference type="GO" id="GO:0004672">
    <property type="term" value="F:protein kinase activity"/>
    <property type="evidence" value="ECO:0007669"/>
    <property type="project" value="InterPro"/>
</dbReference>
<feature type="domain" description="Aminoglycoside phosphotransferase" evidence="1">
    <location>
        <begin position="76"/>
        <end position="250"/>
    </location>
</feature>
<dbReference type="OrthoDB" id="2570531at2"/>
<gene>
    <name evidence="2" type="ORF">SAMN04488563_3679</name>
</gene>
<sequence length="313" mass="33924">MPPVTASGVRATWESLPAAVRAGVEDLLGSPVVAAVNQSGGFSPGLAARVRCADGGRAFVKAVGTPLNPESPGIHRREADVTAALPATAPVPRLRGSYDDGDWVALVFDEVDGRMPHEPWRPDELRLVVDGVTKLSRSLTPCPVPSPRLARDELREPMLCYRSLAADPPADLDPWERRHLNRLADLAASALDVVDGDTLVHYDLRADNVLLDGSRVWFVDWPWAFRGAVWIDSLMLLKNAAFHGHDPEPYLDGHPLLGGVDPWHVTAALAGLAGFFGANGRRPAPPGLPTIREFQLAQHATTLAWVRRRTGWA</sequence>
<dbReference type="Gene3D" id="3.90.1200.10">
    <property type="match status" value="1"/>
</dbReference>
<dbReference type="Gene3D" id="3.30.200.20">
    <property type="entry name" value="Phosphorylase Kinase, domain 1"/>
    <property type="match status" value="1"/>
</dbReference>
<dbReference type="Proteomes" id="UP000182977">
    <property type="component" value="Chromosome I"/>
</dbReference>
<dbReference type="AlphaFoldDB" id="A0A1H2KDQ1"/>
<dbReference type="InterPro" id="IPR002575">
    <property type="entry name" value="Aminoglycoside_PTrfase"/>
</dbReference>
<evidence type="ECO:0000259" key="1">
    <source>
        <dbReference type="Pfam" id="PF01636"/>
    </source>
</evidence>